<reference evidence="1" key="1">
    <citation type="submission" date="2021-05" db="EMBL/GenBank/DDBJ databases">
        <title>Molecular characterization for Shewanella algae harboring chromosomal blaOXA-55-like strains isolated from clinical and environment sample.</title>
        <authorList>
            <person name="Ohama Y."/>
            <person name="Aoki K."/>
            <person name="Harada S."/>
            <person name="Moriya K."/>
            <person name="Ishii Y."/>
            <person name="Tateda K."/>
        </authorList>
    </citation>
    <scope>NUCLEOTIDE SEQUENCE</scope>
    <source>
        <strain evidence="1">JCM 11563</strain>
    </source>
</reference>
<gene>
    <name evidence="1" type="ORF">TUM4438_45710</name>
</gene>
<evidence type="ECO:0000313" key="2">
    <source>
        <dbReference type="Proteomes" id="UP000887104"/>
    </source>
</evidence>
<sequence>MGRQNNRWPQTSLIGEKMIDTKTGERVIVLFDEKAGPYIRVSTWNDADGLEDLLSDEYDVLYEMKTPEDFILDGGKEYYFGNVADPVRLQQILDEIEL</sequence>
<protein>
    <submittedName>
        <fullName evidence="1">Uncharacterized protein</fullName>
    </submittedName>
</protein>
<proteinExistence type="predicted"/>
<keyword evidence="2" id="KW-1185">Reference proteome</keyword>
<comment type="caution">
    <text evidence="1">The sequence shown here is derived from an EMBL/GenBank/DDBJ whole genome shotgun (WGS) entry which is preliminary data.</text>
</comment>
<dbReference type="Proteomes" id="UP000887104">
    <property type="component" value="Unassembled WGS sequence"/>
</dbReference>
<organism evidence="1 2">
    <name type="scientific">Shewanella sairae</name>
    <dbReference type="NCBI Taxonomy" id="190310"/>
    <lineage>
        <taxon>Bacteria</taxon>
        <taxon>Pseudomonadati</taxon>
        <taxon>Pseudomonadota</taxon>
        <taxon>Gammaproteobacteria</taxon>
        <taxon>Alteromonadales</taxon>
        <taxon>Shewanellaceae</taxon>
        <taxon>Shewanella</taxon>
    </lineage>
</organism>
<accession>A0ABQ4PRW4</accession>
<dbReference type="EMBL" id="BPEY01000205">
    <property type="protein sequence ID" value="GIU52603.1"/>
    <property type="molecule type" value="Genomic_DNA"/>
</dbReference>
<evidence type="ECO:0000313" key="1">
    <source>
        <dbReference type="EMBL" id="GIU52603.1"/>
    </source>
</evidence>
<name>A0ABQ4PRW4_9GAMM</name>